<dbReference type="InterPro" id="IPR036890">
    <property type="entry name" value="HATPase_C_sf"/>
</dbReference>
<feature type="domain" description="Histidine kinase" evidence="5">
    <location>
        <begin position="488"/>
        <end position="725"/>
    </location>
</feature>
<keyword evidence="4" id="KW-1133">Transmembrane helix</keyword>
<feature type="transmembrane region" description="Helical" evidence="4">
    <location>
        <begin position="425"/>
        <end position="446"/>
    </location>
</feature>
<dbReference type="GO" id="GO:0016301">
    <property type="term" value="F:kinase activity"/>
    <property type="evidence" value="ECO:0007669"/>
    <property type="project" value="UniProtKB-KW"/>
</dbReference>
<keyword evidence="6" id="KW-0808">Transferase</keyword>
<dbReference type="PRINTS" id="PR00344">
    <property type="entry name" value="BCTRLSENSOR"/>
</dbReference>
<sequence>MEKPANRTSGGAATCWAPGLCRAVRQWSLRGAIAGGLLLSGYLPVHAQAHTTDRLRAEVRAHPQPDSGRVNRLNALALEQRNNAPDESAILFEESRQLAQLLGYTAGAAEAELGLGFYHRHRGEYILAESFSEQARHDFELGGDLLGQTRSLYNQSSVYSEQGLYARSLQVNLRGLALAKAARSEKWLAFLNTQLGITSTYLHEYGNALRYLTQGLSWAKRSGDQNGIGHAYTGLGNLYRAQGQWAAAQRSYEQDANVLRQTRDEAGLVFEEINIGDMQERQGHYADALASIRRSLRRAHRLQAPSEVPRAQLVLARTLLHTGHPDSAMVYALRSLQTTRRSGDRKYSRDASQILAQASARLGNFAAAYRYEELFGAYRDSLNSSDLQRQAAVLEYRAELAKKQAQIGLLTSNSRLIQSQNRQQGWLLLAALLGLGAVGTLSAVLWRNNREKQRAYALLKHQQDELHAAQSQLVAAEKWAFVGELSAGIAHELQNPLAFMKNFADVSVGLLDHGPAAQPAGLEQEIMAGLKQNLLKISQQGQRASAIITDMLAHARTGAGPRVPTELNALVAEALALAYQGLRVQDAAFHATLVQDFAPNLGLVAVVPSDLTRVLVNLCTNALHAVRQQAGAAEAAYQPTVTVGTRQTAAGTVEITVHDNGTGMSAQVREKIFQPFFTTKPMGEGTGLGLSLSHEIVTKGHGGTLAVESEEGKGTEFIISLPTGGKA</sequence>
<proteinExistence type="predicted"/>
<dbReference type="RefSeq" id="WP_317170181.1">
    <property type="nucleotide sequence ID" value="NZ_JAAVTK010000003.1"/>
</dbReference>
<keyword evidence="4" id="KW-0472">Membrane</keyword>
<name>A0ABX1HEZ7_9BACT</name>
<dbReference type="InterPro" id="IPR005467">
    <property type="entry name" value="His_kinase_dom"/>
</dbReference>
<dbReference type="InterPro" id="IPR004358">
    <property type="entry name" value="Sig_transdc_His_kin-like_C"/>
</dbReference>
<evidence type="ECO:0000313" key="7">
    <source>
        <dbReference type="Proteomes" id="UP000717634"/>
    </source>
</evidence>
<comment type="caution">
    <text evidence="6">The sequence shown here is derived from an EMBL/GenBank/DDBJ whole genome shotgun (WGS) entry which is preliminary data.</text>
</comment>
<dbReference type="SUPFAM" id="SSF48452">
    <property type="entry name" value="TPR-like"/>
    <property type="match status" value="2"/>
</dbReference>
<dbReference type="InterPro" id="IPR003594">
    <property type="entry name" value="HATPase_dom"/>
</dbReference>
<dbReference type="EC" id="2.7.13.3" evidence="2"/>
<dbReference type="CDD" id="cd00082">
    <property type="entry name" value="HisKA"/>
    <property type="match status" value="1"/>
</dbReference>
<dbReference type="InterPro" id="IPR003661">
    <property type="entry name" value="HisK_dim/P_dom"/>
</dbReference>
<dbReference type="Pfam" id="PF00512">
    <property type="entry name" value="HisKA"/>
    <property type="match status" value="1"/>
</dbReference>
<dbReference type="Pfam" id="PF02518">
    <property type="entry name" value="HATPase_c"/>
    <property type="match status" value="1"/>
</dbReference>
<gene>
    <name evidence="6" type="ORF">HBN54_001360</name>
</gene>
<dbReference type="PROSITE" id="PS50109">
    <property type="entry name" value="HIS_KIN"/>
    <property type="match status" value="1"/>
</dbReference>
<dbReference type="Gene3D" id="1.25.40.10">
    <property type="entry name" value="Tetratricopeptide repeat domain"/>
    <property type="match status" value="2"/>
</dbReference>
<evidence type="ECO:0000256" key="1">
    <source>
        <dbReference type="ARBA" id="ARBA00000085"/>
    </source>
</evidence>
<keyword evidence="3" id="KW-0597">Phosphoprotein</keyword>
<dbReference type="PANTHER" id="PTHR43065">
    <property type="entry name" value="SENSOR HISTIDINE KINASE"/>
    <property type="match status" value="1"/>
</dbReference>
<dbReference type="SUPFAM" id="SSF55874">
    <property type="entry name" value="ATPase domain of HSP90 chaperone/DNA topoisomerase II/histidine kinase"/>
    <property type="match status" value="1"/>
</dbReference>
<dbReference type="SMART" id="SM00388">
    <property type="entry name" value="HisKA"/>
    <property type="match status" value="1"/>
</dbReference>
<dbReference type="InterPro" id="IPR011990">
    <property type="entry name" value="TPR-like_helical_dom_sf"/>
</dbReference>
<evidence type="ECO:0000256" key="3">
    <source>
        <dbReference type="ARBA" id="ARBA00022553"/>
    </source>
</evidence>
<keyword evidence="7" id="KW-1185">Reference proteome</keyword>
<keyword evidence="4" id="KW-0812">Transmembrane</keyword>
<organism evidence="6 7">
    <name type="scientific">Hymenobacter artigasi</name>
    <dbReference type="NCBI Taxonomy" id="2719616"/>
    <lineage>
        <taxon>Bacteria</taxon>
        <taxon>Pseudomonadati</taxon>
        <taxon>Bacteroidota</taxon>
        <taxon>Cytophagia</taxon>
        <taxon>Cytophagales</taxon>
        <taxon>Hymenobacteraceae</taxon>
        <taxon>Hymenobacter</taxon>
    </lineage>
</organism>
<reference evidence="6 7" key="1">
    <citation type="submission" date="2020-03" db="EMBL/GenBank/DDBJ databases">
        <title>Genomic Encyclopedia of Type Strains, Phase IV (KMG-V): Genome sequencing to study the core and pangenomes of soil and plant-associated prokaryotes.</title>
        <authorList>
            <person name="Whitman W."/>
        </authorList>
    </citation>
    <scope>NUCLEOTIDE SEQUENCE [LARGE SCALE GENOMIC DNA]</scope>
    <source>
        <strain evidence="6 7">1B</strain>
    </source>
</reference>
<protein>
    <recommendedName>
        <fullName evidence="2">histidine kinase</fullName>
        <ecNumber evidence="2">2.7.13.3</ecNumber>
    </recommendedName>
</protein>
<accession>A0ABX1HEZ7</accession>
<evidence type="ECO:0000259" key="5">
    <source>
        <dbReference type="PROSITE" id="PS50109"/>
    </source>
</evidence>
<evidence type="ECO:0000256" key="4">
    <source>
        <dbReference type="SAM" id="Phobius"/>
    </source>
</evidence>
<comment type="catalytic activity">
    <reaction evidence="1">
        <text>ATP + protein L-histidine = ADP + protein N-phospho-L-histidine.</text>
        <dbReference type="EC" id="2.7.13.3"/>
    </reaction>
</comment>
<evidence type="ECO:0000313" key="6">
    <source>
        <dbReference type="EMBL" id="NKI88767.1"/>
    </source>
</evidence>
<dbReference type="PANTHER" id="PTHR43065:SF42">
    <property type="entry name" value="TWO-COMPONENT SENSOR PPRA"/>
    <property type="match status" value="1"/>
</dbReference>
<dbReference type="EMBL" id="JAAVTK010000003">
    <property type="protein sequence ID" value="NKI88767.1"/>
    <property type="molecule type" value="Genomic_DNA"/>
</dbReference>
<dbReference type="InterPro" id="IPR036097">
    <property type="entry name" value="HisK_dim/P_sf"/>
</dbReference>
<dbReference type="Proteomes" id="UP000717634">
    <property type="component" value="Unassembled WGS sequence"/>
</dbReference>
<dbReference type="Gene3D" id="3.30.565.10">
    <property type="entry name" value="Histidine kinase-like ATPase, C-terminal domain"/>
    <property type="match status" value="1"/>
</dbReference>
<keyword evidence="6" id="KW-0418">Kinase</keyword>
<dbReference type="Gene3D" id="1.10.287.130">
    <property type="match status" value="1"/>
</dbReference>
<evidence type="ECO:0000256" key="2">
    <source>
        <dbReference type="ARBA" id="ARBA00012438"/>
    </source>
</evidence>
<dbReference type="SMART" id="SM00387">
    <property type="entry name" value="HATPase_c"/>
    <property type="match status" value="1"/>
</dbReference>
<dbReference type="SUPFAM" id="SSF47384">
    <property type="entry name" value="Homodimeric domain of signal transducing histidine kinase"/>
    <property type="match status" value="1"/>
</dbReference>